<keyword evidence="4" id="KW-0285">Flavoprotein</keyword>
<feature type="active site" description="Proton donor" evidence="2">
    <location>
        <position position="484"/>
    </location>
</feature>
<evidence type="ECO:0000256" key="3">
    <source>
        <dbReference type="PIRSR" id="PIRSR000137-2"/>
    </source>
</evidence>
<dbReference type="GO" id="GO:0050660">
    <property type="term" value="F:flavin adenine dinucleotide binding"/>
    <property type="evidence" value="ECO:0007669"/>
    <property type="project" value="InterPro"/>
</dbReference>
<dbReference type="Gene3D" id="3.50.50.60">
    <property type="entry name" value="FAD/NAD(P)-binding domain"/>
    <property type="match status" value="1"/>
</dbReference>
<dbReference type="InterPro" id="IPR007867">
    <property type="entry name" value="GMC_OxRtase_C"/>
</dbReference>
<dbReference type="PIRSF" id="PIRSF000137">
    <property type="entry name" value="Alcohol_oxidase"/>
    <property type="match status" value="1"/>
</dbReference>
<dbReference type="InterPro" id="IPR012132">
    <property type="entry name" value="GMC_OxRdtase"/>
</dbReference>
<comment type="caution">
    <text evidence="7">The sequence shown here is derived from an EMBL/GenBank/DDBJ whole genome shotgun (WGS) entry which is preliminary data.</text>
</comment>
<dbReference type="InParanoid" id="A0A7C8IV12"/>
<evidence type="ECO:0000259" key="5">
    <source>
        <dbReference type="PROSITE" id="PS00623"/>
    </source>
</evidence>
<dbReference type="AlphaFoldDB" id="A0A7C8IV12"/>
<dbReference type="Gene3D" id="3.30.560.10">
    <property type="entry name" value="Glucose Oxidase, domain 3"/>
    <property type="match status" value="1"/>
</dbReference>
<dbReference type="InterPro" id="IPR000172">
    <property type="entry name" value="GMC_OxRdtase_N"/>
</dbReference>
<evidence type="ECO:0000256" key="1">
    <source>
        <dbReference type="ARBA" id="ARBA00010790"/>
    </source>
</evidence>
<dbReference type="EMBL" id="WUBL01000017">
    <property type="protein sequence ID" value="KAF2970998.1"/>
    <property type="molecule type" value="Genomic_DNA"/>
</dbReference>
<dbReference type="InterPro" id="IPR036188">
    <property type="entry name" value="FAD/NAD-bd_sf"/>
</dbReference>
<dbReference type="SUPFAM" id="SSF51905">
    <property type="entry name" value="FAD/NAD(P)-binding domain"/>
    <property type="match status" value="1"/>
</dbReference>
<evidence type="ECO:0000313" key="8">
    <source>
        <dbReference type="Proteomes" id="UP000481858"/>
    </source>
</evidence>
<feature type="active site" description="Proton acceptor" evidence="2">
    <location>
        <position position="522"/>
    </location>
</feature>
<dbReference type="Pfam" id="PF05199">
    <property type="entry name" value="GMC_oxred_C"/>
    <property type="match status" value="1"/>
</dbReference>
<proteinExistence type="inferred from homology"/>
<name>A0A7C8IV12_9PEZI</name>
<dbReference type="GO" id="GO:0016614">
    <property type="term" value="F:oxidoreductase activity, acting on CH-OH group of donors"/>
    <property type="evidence" value="ECO:0007669"/>
    <property type="project" value="InterPro"/>
</dbReference>
<organism evidence="7 8">
    <name type="scientific">Xylaria multiplex</name>
    <dbReference type="NCBI Taxonomy" id="323545"/>
    <lineage>
        <taxon>Eukaryota</taxon>
        <taxon>Fungi</taxon>
        <taxon>Dikarya</taxon>
        <taxon>Ascomycota</taxon>
        <taxon>Pezizomycotina</taxon>
        <taxon>Sordariomycetes</taxon>
        <taxon>Xylariomycetidae</taxon>
        <taxon>Xylariales</taxon>
        <taxon>Xylariaceae</taxon>
        <taxon>Xylaria</taxon>
    </lineage>
</organism>
<comment type="cofactor">
    <cofactor evidence="3">
        <name>FAD</name>
        <dbReference type="ChEBI" id="CHEBI:57692"/>
    </cofactor>
</comment>
<accession>A0A7C8IV12</accession>
<dbReference type="Pfam" id="PF00732">
    <property type="entry name" value="GMC_oxred_N"/>
    <property type="match status" value="1"/>
</dbReference>
<gene>
    <name evidence="7" type="ORF">GQX73_g2550</name>
</gene>
<dbReference type="PANTHER" id="PTHR11552">
    <property type="entry name" value="GLUCOSE-METHANOL-CHOLINE GMC OXIDOREDUCTASE"/>
    <property type="match status" value="1"/>
</dbReference>
<sequence>MADCIADYIVVGGGLAGCVVASRLSQNDKDVILLEAGPDPAGNPATTSFLASLSLQGSELDYAYPTEPVPTTADRVHHLSAGKALGGGTVINYGGWIRGDAADYDEWAELVGDKRWSYQGLKPWFIKTEKFYDSSADPQEHGFDGPMCITSISGAEEGQRKYPLRDTVKKAWAEIGASHNVDRKNGASVGIIEMQENCDRKGMRQPSNVVYSLNKVNVFTNSPVHRITFDATNTATGVELVDGRKVTARKEVIISAGTYQTPKILMLSGVGPSAELKKHGIHLVHDSPSVGQNLHDHYAIHLAYRLRDPSLGYSFGSAGFQNPAFSKGLPWDWVANQRLPEHVSSKHKLETRPGWEKRNVYEVLTAYIVPGTPGIPIDGSHICTSTMLLLPTSRGAVTIRSSSPTDLPCIKPNYLSTQHDRDALVHATRTTLKVLTASESLKAIVQSESPPIKEGLEGLVPLTVDTSDEVILDRLQRTGEQHHHSGGTAAMGKVVDEEGKVYGVTALRVIDASIIPVPLGGHPQTSLYAMAEQLATQWQKNENGAGNDYQDDVNLNDAIHGPIGGVNRLAIPSFQSGKVVGGEDSQLPYDMIVMSRAVDKGPVYFAYAWQKFSRSKGCPY</sequence>
<dbReference type="OrthoDB" id="269227at2759"/>
<evidence type="ECO:0000256" key="2">
    <source>
        <dbReference type="PIRSR" id="PIRSR000137-1"/>
    </source>
</evidence>
<dbReference type="PROSITE" id="PS00624">
    <property type="entry name" value="GMC_OXRED_2"/>
    <property type="match status" value="1"/>
</dbReference>
<reference evidence="7 8" key="1">
    <citation type="submission" date="2019-12" db="EMBL/GenBank/DDBJ databases">
        <title>Draft genome sequence of the ascomycete Xylaria multiplex DSM 110363.</title>
        <authorList>
            <person name="Buettner E."/>
            <person name="Kellner H."/>
        </authorList>
    </citation>
    <scope>NUCLEOTIDE SEQUENCE [LARGE SCALE GENOMIC DNA]</scope>
    <source>
        <strain evidence="7 8">DSM 110363</strain>
    </source>
</reference>
<evidence type="ECO:0000313" key="7">
    <source>
        <dbReference type="EMBL" id="KAF2970998.1"/>
    </source>
</evidence>
<dbReference type="PANTHER" id="PTHR11552:SF123">
    <property type="entry name" value="GMC OXIDOREDUCTASE (AFU_ORTHOLOGUE AFUA_2G01770)-RELATED"/>
    <property type="match status" value="1"/>
</dbReference>
<feature type="binding site" evidence="3">
    <location>
        <position position="224"/>
    </location>
    <ligand>
        <name>FAD</name>
        <dbReference type="ChEBI" id="CHEBI:57692"/>
    </ligand>
</feature>
<evidence type="ECO:0000259" key="6">
    <source>
        <dbReference type="PROSITE" id="PS00624"/>
    </source>
</evidence>
<keyword evidence="8" id="KW-1185">Reference proteome</keyword>
<comment type="similarity">
    <text evidence="1 4">Belongs to the GMC oxidoreductase family.</text>
</comment>
<feature type="domain" description="Glucose-methanol-choline oxidoreductase N-terminal" evidence="5">
    <location>
        <begin position="82"/>
        <end position="105"/>
    </location>
</feature>
<feature type="domain" description="Glucose-methanol-choline oxidoreductase N-terminal" evidence="6">
    <location>
        <begin position="257"/>
        <end position="271"/>
    </location>
</feature>
<feature type="binding site" evidence="3">
    <location>
        <begin position="523"/>
        <end position="524"/>
    </location>
    <ligand>
        <name>FAD</name>
        <dbReference type="ChEBI" id="CHEBI:57692"/>
    </ligand>
</feature>
<keyword evidence="3 4" id="KW-0274">FAD</keyword>
<dbReference type="Proteomes" id="UP000481858">
    <property type="component" value="Unassembled WGS sequence"/>
</dbReference>
<dbReference type="PROSITE" id="PS00623">
    <property type="entry name" value="GMC_OXRED_1"/>
    <property type="match status" value="1"/>
</dbReference>
<evidence type="ECO:0000256" key="4">
    <source>
        <dbReference type="RuleBase" id="RU003968"/>
    </source>
</evidence>
<dbReference type="SUPFAM" id="SSF54373">
    <property type="entry name" value="FAD-linked reductases, C-terminal domain"/>
    <property type="match status" value="1"/>
</dbReference>
<protein>
    <recommendedName>
        <fullName evidence="5 6">Glucose-methanol-choline oxidoreductase N-terminal domain-containing protein</fullName>
    </recommendedName>
</protein>